<dbReference type="RefSeq" id="WP_342628187.1">
    <property type="nucleotide sequence ID" value="NZ_CP152276.1"/>
</dbReference>
<sequence>MSGISVAQAEEMLRQARFAEEQRALKEKAAIVAAKAEQDRQMKAALKLVEQRKLEERREMLVASLTAQGKVAPEVVKDITGRTITKWIGSPRGAFGPFMERPNKASMVEGDKQRSAEARQQRDQAAYAALRRETLAGGNR</sequence>
<evidence type="ECO:0000313" key="2">
    <source>
        <dbReference type="EMBL" id="XAE42449.1"/>
    </source>
</evidence>
<feature type="compositionally biased region" description="Basic and acidic residues" evidence="1">
    <location>
        <begin position="109"/>
        <end position="122"/>
    </location>
</feature>
<gene>
    <name evidence="2" type="ORF">AAC691_19695</name>
</gene>
<evidence type="ECO:0000313" key="3">
    <source>
        <dbReference type="Proteomes" id="UP001449795"/>
    </source>
</evidence>
<organism evidence="2 3">
    <name type="scientific">Nguyenibacter vanlangensis</name>
    <dbReference type="NCBI Taxonomy" id="1216886"/>
    <lineage>
        <taxon>Bacteria</taxon>
        <taxon>Pseudomonadati</taxon>
        <taxon>Pseudomonadota</taxon>
        <taxon>Alphaproteobacteria</taxon>
        <taxon>Acetobacterales</taxon>
        <taxon>Acetobacteraceae</taxon>
        <taxon>Nguyenibacter</taxon>
    </lineage>
</organism>
<proteinExistence type="predicted"/>
<keyword evidence="3" id="KW-1185">Reference proteome</keyword>
<feature type="region of interest" description="Disordered" evidence="1">
    <location>
        <begin position="93"/>
        <end position="125"/>
    </location>
</feature>
<accession>A0ABZ3D3X9</accession>
<dbReference type="Proteomes" id="UP001449795">
    <property type="component" value="Chromosome"/>
</dbReference>
<name>A0ABZ3D3X9_9PROT</name>
<protein>
    <submittedName>
        <fullName evidence="2">Uncharacterized protein</fullName>
    </submittedName>
</protein>
<evidence type="ECO:0000256" key="1">
    <source>
        <dbReference type="SAM" id="MobiDB-lite"/>
    </source>
</evidence>
<dbReference type="EMBL" id="CP152276">
    <property type="protein sequence ID" value="XAE42449.1"/>
    <property type="molecule type" value="Genomic_DNA"/>
</dbReference>
<reference evidence="2 3" key="1">
    <citation type="submission" date="2024-04" db="EMBL/GenBank/DDBJ databases">
        <title>Complete genome sequence of Nguyenibacter vanlangesis HBCM-1154, a strain capable of nitrogen fixation, IAA production, and phosphorus solubilization isolated from sugarcane soil.</title>
        <authorList>
            <person name="MY HANH P."/>
        </authorList>
    </citation>
    <scope>NUCLEOTIDE SEQUENCE [LARGE SCALE GENOMIC DNA]</scope>
    <source>
        <strain evidence="2 3">HBCM 1154</strain>
    </source>
</reference>